<dbReference type="InterPro" id="IPR011008">
    <property type="entry name" value="Dimeric_a/b-barrel"/>
</dbReference>
<dbReference type="EMBL" id="JAAXKY010000009">
    <property type="protein sequence ID" value="NMH76452.1"/>
    <property type="molecule type" value="Genomic_DNA"/>
</dbReference>
<name>A0ABX1R7W1_9PSEU</name>
<reference evidence="1 2" key="1">
    <citation type="submission" date="2020-04" db="EMBL/GenBank/DDBJ databases">
        <authorList>
            <person name="Klaysubun C."/>
            <person name="Duangmal K."/>
            <person name="Lipun K."/>
        </authorList>
    </citation>
    <scope>NUCLEOTIDE SEQUENCE [LARGE SCALE GENOMIC DNA]</scope>
    <source>
        <strain evidence="1 2">JCM 11839</strain>
    </source>
</reference>
<accession>A0ABX1R7W1</accession>
<organism evidence="1 2">
    <name type="scientific">Pseudonocardia xinjiangensis</name>
    <dbReference type="NCBI Taxonomy" id="75289"/>
    <lineage>
        <taxon>Bacteria</taxon>
        <taxon>Bacillati</taxon>
        <taxon>Actinomycetota</taxon>
        <taxon>Actinomycetes</taxon>
        <taxon>Pseudonocardiales</taxon>
        <taxon>Pseudonocardiaceae</taxon>
        <taxon>Pseudonocardia</taxon>
    </lineage>
</organism>
<comment type="caution">
    <text evidence="1">The sequence shown here is derived from an EMBL/GenBank/DDBJ whole genome shotgun (WGS) entry which is preliminary data.</text>
</comment>
<dbReference type="Gene3D" id="3.30.70.100">
    <property type="match status" value="1"/>
</dbReference>
<dbReference type="Pfam" id="PF05336">
    <property type="entry name" value="rhaM"/>
    <property type="match status" value="1"/>
</dbReference>
<dbReference type="Proteomes" id="UP001296706">
    <property type="component" value="Unassembled WGS sequence"/>
</dbReference>
<gene>
    <name evidence="1" type="ORF">HF577_04965</name>
</gene>
<sequence>MIVALHSRLLEGHEHDYDRDHARVPDDLAEAFARHGIRDWRIWRDGLDVFHLVECDDFVASMTAMGEEPANEAWQGVIDRHVKGFSGDGTDFSSWGLRHVFSLSDQTA</sequence>
<proteinExistence type="predicted"/>
<dbReference type="SUPFAM" id="SSF54909">
    <property type="entry name" value="Dimeric alpha+beta barrel"/>
    <property type="match status" value="1"/>
</dbReference>
<evidence type="ECO:0000313" key="2">
    <source>
        <dbReference type="Proteomes" id="UP001296706"/>
    </source>
</evidence>
<dbReference type="RefSeq" id="WP_169394532.1">
    <property type="nucleotide sequence ID" value="NZ_BAAAJH010000022.1"/>
</dbReference>
<protein>
    <submittedName>
        <fullName evidence="1">L-rhamnose mutarotase</fullName>
    </submittedName>
</protein>
<keyword evidence="2" id="KW-1185">Reference proteome</keyword>
<evidence type="ECO:0000313" key="1">
    <source>
        <dbReference type="EMBL" id="NMH76452.1"/>
    </source>
</evidence>
<dbReference type="InterPro" id="IPR008000">
    <property type="entry name" value="Rham/fucose_mutarotase"/>
</dbReference>